<feature type="compositionally biased region" description="Pro residues" evidence="1">
    <location>
        <begin position="58"/>
        <end position="70"/>
    </location>
</feature>
<gene>
    <name evidence="3" type="ORF">METZ01_LOCUS510917</name>
</gene>
<dbReference type="Pfam" id="PF14237">
    <property type="entry name" value="GYF_2"/>
    <property type="match status" value="1"/>
</dbReference>
<accession>A0A383ENM5</accession>
<feature type="compositionally biased region" description="Acidic residues" evidence="1">
    <location>
        <begin position="43"/>
        <end position="55"/>
    </location>
</feature>
<feature type="non-terminal residue" evidence="3">
    <location>
        <position position="125"/>
    </location>
</feature>
<evidence type="ECO:0000313" key="3">
    <source>
        <dbReference type="EMBL" id="SVE58063.1"/>
    </source>
</evidence>
<protein>
    <recommendedName>
        <fullName evidence="2">GYF domain-containing protein</fullName>
    </recommendedName>
</protein>
<dbReference type="InterPro" id="IPR025640">
    <property type="entry name" value="GYF_2"/>
</dbReference>
<evidence type="ECO:0000259" key="2">
    <source>
        <dbReference type="Pfam" id="PF14237"/>
    </source>
</evidence>
<dbReference type="AlphaFoldDB" id="A0A383ENM5"/>
<name>A0A383ENM5_9ZZZZ</name>
<dbReference type="EMBL" id="UINC01227261">
    <property type="protein sequence ID" value="SVE58063.1"/>
    <property type="molecule type" value="Genomic_DNA"/>
</dbReference>
<evidence type="ECO:0000256" key="1">
    <source>
        <dbReference type="SAM" id="MobiDB-lite"/>
    </source>
</evidence>
<proteinExistence type="predicted"/>
<feature type="domain" description="GYF" evidence="2">
    <location>
        <begin position="77"/>
        <end position="123"/>
    </location>
</feature>
<reference evidence="3" key="1">
    <citation type="submission" date="2018-05" db="EMBL/GenBank/DDBJ databases">
        <authorList>
            <person name="Lanie J.A."/>
            <person name="Ng W.-L."/>
            <person name="Kazmierczak K.M."/>
            <person name="Andrzejewski T.M."/>
            <person name="Davidsen T.M."/>
            <person name="Wayne K.J."/>
            <person name="Tettelin H."/>
            <person name="Glass J.I."/>
            <person name="Rusch D."/>
            <person name="Podicherti R."/>
            <person name="Tsui H.-C.T."/>
            <person name="Winkler M.E."/>
        </authorList>
    </citation>
    <scope>NUCLEOTIDE SEQUENCE</scope>
</reference>
<organism evidence="3">
    <name type="scientific">marine metagenome</name>
    <dbReference type="NCBI Taxonomy" id="408172"/>
    <lineage>
        <taxon>unclassified sequences</taxon>
        <taxon>metagenomes</taxon>
        <taxon>ecological metagenomes</taxon>
    </lineage>
</organism>
<sequence length="125" mass="13805">MKELSTIHKVRVGDDELTVAAFIDLYETGGLPEQNLGKPPIEEEKEEKEDEEGEAETPPAPAAPTPPPEPSSTDEIHVSRDGQRFGPYLIQEVKDYLKAGNLRFSDLVWYDGVDGWVPLSKVSGI</sequence>
<feature type="region of interest" description="Disordered" evidence="1">
    <location>
        <begin position="29"/>
        <end position="81"/>
    </location>
</feature>